<dbReference type="PANTHER" id="PTHR21661">
    <property type="entry name" value="EPOXIDE HYDROLASE 1-RELATED"/>
    <property type="match status" value="1"/>
</dbReference>
<evidence type="ECO:0000313" key="5">
    <source>
        <dbReference type="EMBL" id="NIF21471.1"/>
    </source>
</evidence>
<dbReference type="Proteomes" id="UP001515683">
    <property type="component" value="Unassembled WGS sequence"/>
</dbReference>
<dbReference type="InterPro" id="IPR000639">
    <property type="entry name" value="Epox_hydrolase-like"/>
</dbReference>
<dbReference type="Gene3D" id="3.40.50.1820">
    <property type="entry name" value="alpha/beta hydrolase"/>
    <property type="match status" value="1"/>
</dbReference>
<evidence type="ECO:0000313" key="6">
    <source>
        <dbReference type="Proteomes" id="UP001515683"/>
    </source>
</evidence>
<keyword evidence="3 5" id="KW-0378">Hydrolase</keyword>
<dbReference type="InterPro" id="IPR016292">
    <property type="entry name" value="Epoxide_hydrolase"/>
</dbReference>
<dbReference type="SUPFAM" id="SSF53474">
    <property type="entry name" value="alpha/beta-Hydrolases"/>
    <property type="match status" value="1"/>
</dbReference>
<dbReference type="InterPro" id="IPR010497">
    <property type="entry name" value="Epoxide_hydro_N"/>
</dbReference>
<comment type="caution">
    <text evidence="5">The sequence shown here is derived from an EMBL/GenBank/DDBJ whole genome shotgun (WGS) entry which is preliminary data.</text>
</comment>
<keyword evidence="6" id="KW-1185">Reference proteome</keyword>
<dbReference type="EMBL" id="VWXF01000002">
    <property type="protein sequence ID" value="NIF21471.1"/>
    <property type="molecule type" value="Genomic_DNA"/>
</dbReference>
<sequence length="441" mass="49072">MTMQQQEDRGISRRKLIVGSALGTLALGIMGRTASAAERLTQVLNDDDVHPFTINMPDSALIDLKSRLVNTRWPDKETVADSSQGLQLEKLKSLVSYWASDYNWRTIERRLNALPQYVTRIEGLTIHFIHVRSRHPNALPLILTHGWPGSILEFIKVIAPLADPVAHGGSAAEAFDLIIPSIPGYGFSQRPTDTGWKPDRVAAMWDTLVKRLGYREYVSQGGDHGSVISTALGRLAPRGLLGIHLTMPATVPGDLIPAINEGLPVPRPLSAPEQRAFDKLSHFFTRNAAYGAMMVTRPQTIGYALNDSPAGMAAWSYDKIAQWTDSNGEPEHVLSRDEILDDLSLYWLTDTSTSAARFYWENNNNNFSSATQKTHDVKVPVAISVFPGEIYQAPESWSQAAFPTLNYYRTVTKGGHFAAWEQPALFSEEMRNAFRKLRSRT</sequence>
<protein>
    <submittedName>
        <fullName evidence="5">Epoxide hydrolase 1</fullName>
    </submittedName>
</protein>
<proteinExistence type="inferred from homology"/>
<accession>A0ABX0R809</accession>
<gene>
    <name evidence="5" type="ORF">F3J40_07645</name>
</gene>
<keyword evidence="2" id="KW-0058">Aromatic hydrocarbons catabolism</keyword>
<organism evidence="5 6">
    <name type="scientific">Candidatus Pantoea multigeneris</name>
    <dbReference type="NCBI Taxonomy" id="2608357"/>
    <lineage>
        <taxon>Bacteria</taxon>
        <taxon>Pseudomonadati</taxon>
        <taxon>Pseudomonadota</taxon>
        <taxon>Gammaproteobacteria</taxon>
        <taxon>Enterobacterales</taxon>
        <taxon>Erwiniaceae</taxon>
        <taxon>Pantoea</taxon>
    </lineage>
</organism>
<dbReference type="Pfam" id="PF06441">
    <property type="entry name" value="EHN"/>
    <property type="match status" value="1"/>
</dbReference>
<reference evidence="5 6" key="1">
    <citation type="journal article" date="2019" name="bioRxiv">
        <title>Bacteria contribute to plant secondary compound degradation in a generalist herbivore system.</title>
        <authorList>
            <person name="Francoeur C.B."/>
            <person name="Khadempour L."/>
            <person name="Moreira-Soto R.D."/>
            <person name="Gotting K."/>
            <person name="Book A.J."/>
            <person name="Pinto-Tomas A.A."/>
            <person name="Keefover-Ring K."/>
            <person name="Currie C.R."/>
        </authorList>
    </citation>
    <scope>NUCLEOTIDE SEQUENCE [LARGE SCALE GENOMIC DNA]</scope>
    <source>
        <strain evidence="5">Acro-835</strain>
    </source>
</reference>
<dbReference type="PRINTS" id="PR00412">
    <property type="entry name" value="EPOXHYDRLASE"/>
</dbReference>
<dbReference type="PROSITE" id="PS51318">
    <property type="entry name" value="TAT"/>
    <property type="match status" value="1"/>
</dbReference>
<name>A0ABX0R809_9GAMM</name>
<dbReference type="RefSeq" id="WP_167013412.1">
    <property type="nucleotide sequence ID" value="NZ_VWXF01000002.1"/>
</dbReference>
<feature type="domain" description="Epoxide hydrolase N-terminal" evidence="4">
    <location>
        <begin position="49"/>
        <end position="154"/>
    </location>
</feature>
<dbReference type="GO" id="GO:0016787">
    <property type="term" value="F:hydrolase activity"/>
    <property type="evidence" value="ECO:0007669"/>
    <property type="project" value="UniProtKB-KW"/>
</dbReference>
<dbReference type="InterPro" id="IPR006311">
    <property type="entry name" value="TAT_signal"/>
</dbReference>
<evidence type="ECO:0000256" key="1">
    <source>
        <dbReference type="ARBA" id="ARBA00010088"/>
    </source>
</evidence>
<comment type="similarity">
    <text evidence="1">Belongs to the peptidase S33 family.</text>
</comment>
<dbReference type="PIRSF" id="PIRSF001112">
    <property type="entry name" value="Epoxide_hydrolase"/>
    <property type="match status" value="1"/>
</dbReference>
<dbReference type="PANTHER" id="PTHR21661:SF35">
    <property type="entry name" value="EPOXIDE HYDROLASE"/>
    <property type="match status" value="1"/>
</dbReference>
<dbReference type="InterPro" id="IPR029058">
    <property type="entry name" value="AB_hydrolase_fold"/>
</dbReference>
<evidence type="ECO:0000256" key="2">
    <source>
        <dbReference type="ARBA" id="ARBA00022797"/>
    </source>
</evidence>
<evidence type="ECO:0000259" key="4">
    <source>
        <dbReference type="Pfam" id="PF06441"/>
    </source>
</evidence>
<evidence type="ECO:0000256" key="3">
    <source>
        <dbReference type="ARBA" id="ARBA00022801"/>
    </source>
</evidence>